<evidence type="ECO:0000256" key="8">
    <source>
        <dbReference type="SAM" id="Phobius"/>
    </source>
</evidence>
<keyword evidence="3 8" id="KW-0812">Transmembrane</keyword>
<proteinExistence type="inferred from homology"/>
<protein>
    <submittedName>
        <fullName evidence="9">Cytochrome c oxidase assembly protein COX16</fullName>
    </submittedName>
</protein>
<feature type="transmembrane region" description="Helical" evidence="8">
    <location>
        <begin position="68"/>
        <end position="90"/>
    </location>
</feature>
<keyword evidence="5 8" id="KW-1133">Transmembrane helix</keyword>
<evidence type="ECO:0000256" key="5">
    <source>
        <dbReference type="ARBA" id="ARBA00022989"/>
    </source>
</evidence>
<comment type="subcellular location">
    <subcellularLocation>
        <location evidence="1">Mitochondrion inner membrane</location>
        <topology evidence="1">Single-pass membrane protein</topology>
    </subcellularLocation>
</comment>
<dbReference type="Pfam" id="PF14138">
    <property type="entry name" value="COX16"/>
    <property type="match status" value="1"/>
</dbReference>
<dbReference type="AlphaFoldDB" id="A0A2U1MEP7"/>
<evidence type="ECO:0000256" key="4">
    <source>
        <dbReference type="ARBA" id="ARBA00022792"/>
    </source>
</evidence>
<organism evidence="9 10">
    <name type="scientific">Artemisia annua</name>
    <name type="common">Sweet wormwood</name>
    <dbReference type="NCBI Taxonomy" id="35608"/>
    <lineage>
        <taxon>Eukaryota</taxon>
        <taxon>Viridiplantae</taxon>
        <taxon>Streptophyta</taxon>
        <taxon>Embryophyta</taxon>
        <taxon>Tracheophyta</taxon>
        <taxon>Spermatophyta</taxon>
        <taxon>Magnoliopsida</taxon>
        <taxon>eudicotyledons</taxon>
        <taxon>Gunneridae</taxon>
        <taxon>Pentapetalae</taxon>
        <taxon>asterids</taxon>
        <taxon>campanulids</taxon>
        <taxon>Asterales</taxon>
        <taxon>Asteraceae</taxon>
        <taxon>Asteroideae</taxon>
        <taxon>Anthemideae</taxon>
        <taxon>Artemisiinae</taxon>
        <taxon>Artemisia</taxon>
    </lineage>
</organism>
<reference evidence="9 10" key="1">
    <citation type="journal article" date="2018" name="Mol. Plant">
        <title>The genome of Artemisia annua provides insight into the evolution of Asteraceae family and artemisinin biosynthesis.</title>
        <authorList>
            <person name="Shen Q."/>
            <person name="Zhang L."/>
            <person name="Liao Z."/>
            <person name="Wang S."/>
            <person name="Yan T."/>
            <person name="Shi P."/>
            <person name="Liu M."/>
            <person name="Fu X."/>
            <person name="Pan Q."/>
            <person name="Wang Y."/>
            <person name="Lv Z."/>
            <person name="Lu X."/>
            <person name="Zhang F."/>
            <person name="Jiang W."/>
            <person name="Ma Y."/>
            <person name="Chen M."/>
            <person name="Hao X."/>
            <person name="Li L."/>
            <person name="Tang Y."/>
            <person name="Lv G."/>
            <person name="Zhou Y."/>
            <person name="Sun X."/>
            <person name="Brodelius P.E."/>
            <person name="Rose J.K.C."/>
            <person name="Tang K."/>
        </authorList>
    </citation>
    <scope>NUCLEOTIDE SEQUENCE [LARGE SCALE GENOMIC DNA]</scope>
    <source>
        <strain evidence="10">cv. Huhao1</strain>
        <tissue evidence="9">Leaf</tissue>
    </source>
</reference>
<sequence>MNENKNESLKHKEVTRKDIGLVMLLHVANTVHVKLWCSRMMTVGTTMEQPKIQNKASGFKRWGRKGPFIRYGLPMISLTVFGALGLGHLLQGSKDIAKVKDDQEWEILETKKALSRTGPIEAYKPKNLSLEEELKALQQSVDINNYEYKRIPKPNEDQHVYLPLKLLILIGGGIISVKFVIKFHQRVKRVVHLGFDLYAKNNLIKIACIATKGIPVLALCCGLAVQPTCITGNVSFSL</sequence>
<evidence type="ECO:0000256" key="2">
    <source>
        <dbReference type="ARBA" id="ARBA00008370"/>
    </source>
</evidence>
<evidence type="ECO:0000256" key="3">
    <source>
        <dbReference type="ARBA" id="ARBA00022692"/>
    </source>
</evidence>
<dbReference type="EMBL" id="PKPP01005560">
    <property type="protein sequence ID" value="PWA59682.1"/>
    <property type="molecule type" value="Genomic_DNA"/>
</dbReference>
<dbReference type="OrthoDB" id="5516033at2759"/>
<name>A0A2U1MEP7_ARTAN</name>
<keyword evidence="4" id="KW-0999">Mitochondrion inner membrane</keyword>
<comment type="similarity">
    <text evidence="2">Belongs to the COX16 family.</text>
</comment>
<accession>A0A2U1MEP7</accession>
<dbReference type="GO" id="GO:0005743">
    <property type="term" value="C:mitochondrial inner membrane"/>
    <property type="evidence" value="ECO:0007669"/>
    <property type="project" value="UniProtKB-SubCell"/>
</dbReference>
<keyword evidence="6" id="KW-0496">Mitochondrion</keyword>
<evidence type="ECO:0000256" key="1">
    <source>
        <dbReference type="ARBA" id="ARBA00004434"/>
    </source>
</evidence>
<dbReference type="STRING" id="35608.A0A2U1MEP7"/>
<evidence type="ECO:0000313" key="9">
    <source>
        <dbReference type="EMBL" id="PWA59682.1"/>
    </source>
</evidence>
<gene>
    <name evidence="9" type="ORF">CTI12_AA389140</name>
</gene>
<dbReference type="Proteomes" id="UP000245207">
    <property type="component" value="Unassembled WGS sequence"/>
</dbReference>
<feature type="transmembrane region" description="Helical" evidence="8">
    <location>
        <begin position="160"/>
        <end position="181"/>
    </location>
</feature>
<comment type="caution">
    <text evidence="9">The sequence shown here is derived from an EMBL/GenBank/DDBJ whole genome shotgun (WGS) entry which is preliminary data.</text>
</comment>
<evidence type="ECO:0000256" key="7">
    <source>
        <dbReference type="ARBA" id="ARBA00023136"/>
    </source>
</evidence>
<dbReference type="InterPro" id="IPR020164">
    <property type="entry name" value="Cyt_c_Oxase_assmbl_COX16"/>
</dbReference>
<evidence type="ECO:0000313" key="10">
    <source>
        <dbReference type="Proteomes" id="UP000245207"/>
    </source>
</evidence>
<evidence type="ECO:0000256" key="6">
    <source>
        <dbReference type="ARBA" id="ARBA00023128"/>
    </source>
</evidence>
<keyword evidence="7 8" id="KW-0472">Membrane</keyword>
<keyword evidence="10" id="KW-1185">Reference proteome</keyword>